<evidence type="ECO:0000313" key="2">
    <source>
        <dbReference type="EMBL" id="AKU79700.1"/>
    </source>
</evidence>
<organism evidence="2 3">
    <name type="scientific">Spiroplasma turonicum</name>
    <dbReference type="NCBI Taxonomy" id="216946"/>
    <lineage>
        <taxon>Bacteria</taxon>
        <taxon>Bacillati</taxon>
        <taxon>Mycoplasmatota</taxon>
        <taxon>Mollicutes</taxon>
        <taxon>Entomoplasmatales</taxon>
        <taxon>Spiroplasmataceae</taxon>
        <taxon>Spiroplasma</taxon>
    </lineage>
</organism>
<dbReference type="RefSeq" id="WP_075048294.1">
    <property type="nucleotide sequence ID" value="NZ_CP012328.1"/>
</dbReference>
<accession>A0A0K1P609</accession>
<gene>
    <name evidence="2" type="ORF">STURON_00454</name>
</gene>
<feature type="transmembrane region" description="Helical" evidence="1">
    <location>
        <begin position="52"/>
        <end position="75"/>
    </location>
</feature>
<protein>
    <recommendedName>
        <fullName evidence="4">Transmembrane protein</fullName>
    </recommendedName>
</protein>
<keyword evidence="3" id="KW-1185">Reference proteome</keyword>
<evidence type="ECO:0000313" key="3">
    <source>
        <dbReference type="Proteomes" id="UP000067243"/>
    </source>
</evidence>
<feature type="transmembrane region" description="Helical" evidence="1">
    <location>
        <begin position="87"/>
        <end position="108"/>
    </location>
</feature>
<dbReference type="AlphaFoldDB" id="A0A0K1P609"/>
<keyword evidence="1" id="KW-0812">Transmembrane</keyword>
<dbReference type="OrthoDB" id="10017862at2"/>
<dbReference type="KEGG" id="stur:STURON_00454"/>
<dbReference type="Proteomes" id="UP000067243">
    <property type="component" value="Chromosome"/>
</dbReference>
<sequence length="131" mass="15013">MKLNKLCKSGVILTLVISSCLFILYTHKTFYEITNLMISYINYKNQSNIKQILKSAFLIFYILSMLIFMLFMIIYSAYALNEKPINIVALAILSIIFICIVGGVLILCGKPNKKIEDSNVEQNKDNLKINY</sequence>
<keyword evidence="1" id="KW-1133">Transmembrane helix</keyword>
<evidence type="ECO:0000256" key="1">
    <source>
        <dbReference type="SAM" id="Phobius"/>
    </source>
</evidence>
<reference evidence="2 3" key="1">
    <citation type="journal article" date="2015" name="Genome Announc.">
        <title>Complete Genome Sequence of Spiroplasma turonicum Strain Tab4cT, a Parasite of a Horse Fly, Haematopota sp. (Diptera: Tabanidae).</title>
        <authorList>
            <person name="Davis R.E."/>
            <person name="Shao J."/>
            <person name="Zhao Y."/>
            <person name="Gasparich G.E."/>
            <person name="Gaynor B.J."/>
            <person name="Donofrio N."/>
        </authorList>
    </citation>
    <scope>NUCLEOTIDE SEQUENCE [LARGE SCALE GENOMIC DNA]</scope>
    <source>
        <strain evidence="2 3">Tab4c</strain>
    </source>
</reference>
<dbReference type="PROSITE" id="PS51257">
    <property type="entry name" value="PROKAR_LIPOPROTEIN"/>
    <property type="match status" value="1"/>
</dbReference>
<dbReference type="PATRIC" id="fig|216946.3.peg.456"/>
<dbReference type="STRING" id="216946.STURO_v1c04520"/>
<proteinExistence type="predicted"/>
<dbReference type="EMBL" id="CP012328">
    <property type="protein sequence ID" value="AKU79700.1"/>
    <property type="molecule type" value="Genomic_DNA"/>
</dbReference>
<feature type="transmembrane region" description="Helical" evidence="1">
    <location>
        <begin position="12"/>
        <end position="31"/>
    </location>
</feature>
<keyword evidence="1" id="KW-0472">Membrane</keyword>
<name>A0A0K1P609_9MOLU</name>
<evidence type="ECO:0008006" key="4">
    <source>
        <dbReference type="Google" id="ProtNLM"/>
    </source>
</evidence>